<organism evidence="6 7">
    <name type="scientific">Pegethrix bostrychoides GSE-TBD4-15B</name>
    <dbReference type="NCBI Taxonomy" id="2839662"/>
    <lineage>
        <taxon>Bacteria</taxon>
        <taxon>Bacillati</taxon>
        <taxon>Cyanobacteriota</taxon>
        <taxon>Cyanophyceae</taxon>
        <taxon>Oculatellales</taxon>
        <taxon>Oculatellaceae</taxon>
        <taxon>Pegethrix</taxon>
    </lineage>
</organism>
<feature type="transmembrane region" description="Helical" evidence="5">
    <location>
        <begin position="52"/>
        <end position="72"/>
    </location>
</feature>
<dbReference type="EMBL" id="JAHHHV010000069">
    <property type="protein sequence ID" value="MBW4466627.1"/>
    <property type="molecule type" value="Genomic_DNA"/>
</dbReference>
<dbReference type="GO" id="GO:0005576">
    <property type="term" value="C:extracellular region"/>
    <property type="evidence" value="ECO:0007669"/>
    <property type="project" value="TreeGrafter"/>
</dbReference>
<evidence type="ECO:0000313" key="6">
    <source>
        <dbReference type="EMBL" id="MBW4466627.1"/>
    </source>
</evidence>
<feature type="transmembrane region" description="Helical" evidence="5">
    <location>
        <begin position="12"/>
        <end position="32"/>
    </location>
</feature>
<feature type="transmembrane region" description="Helical" evidence="5">
    <location>
        <begin position="423"/>
        <end position="443"/>
    </location>
</feature>
<feature type="transmembrane region" description="Helical" evidence="5">
    <location>
        <begin position="317"/>
        <end position="340"/>
    </location>
</feature>
<accession>A0A951PBF0</accession>
<dbReference type="Pfam" id="PF03699">
    <property type="entry name" value="UPF0182"/>
    <property type="match status" value="1"/>
</dbReference>
<feature type="transmembrane region" description="Helical" evidence="5">
    <location>
        <begin position="240"/>
        <end position="259"/>
    </location>
</feature>
<reference evidence="6" key="1">
    <citation type="submission" date="2021-05" db="EMBL/GenBank/DDBJ databases">
        <authorList>
            <person name="Pietrasiak N."/>
            <person name="Ward R."/>
            <person name="Stajich J.E."/>
            <person name="Kurbessoian T."/>
        </authorList>
    </citation>
    <scope>NUCLEOTIDE SEQUENCE</scope>
    <source>
        <strain evidence="6">GSE-TBD4-15B</strain>
    </source>
</reference>
<name>A0A951PBF0_9CYAN</name>
<dbReference type="InterPro" id="IPR005372">
    <property type="entry name" value="UPF0182"/>
</dbReference>
<proteinExistence type="inferred from homology"/>
<dbReference type="HAMAP" id="MF_01600">
    <property type="entry name" value="UPF0182"/>
    <property type="match status" value="1"/>
</dbReference>
<comment type="similarity">
    <text evidence="5">Belongs to the UPF0182 family.</text>
</comment>
<keyword evidence="1 5" id="KW-1003">Cell membrane</keyword>
<protein>
    <recommendedName>
        <fullName evidence="5">UPF0182 protein KME07_14475</fullName>
    </recommendedName>
</protein>
<keyword evidence="4 5" id="KW-0472">Membrane</keyword>
<dbReference type="AlphaFoldDB" id="A0A951PBF0"/>
<keyword evidence="3 5" id="KW-1133">Transmembrane helix</keyword>
<feature type="transmembrane region" description="Helical" evidence="5">
    <location>
        <begin position="161"/>
        <end position="178"/>
    </location>
</feature>
<dbReference type="Proteomes" id="UP000707356">
    <property type="component" value="Unassembled WGS sequence"/>
</dbReference>
<evidence type="ECO:0000313" key="7">
    <source>
        <dbReference type="Proteomes" id="UP000707356"/>
    </source>
</evidence>
<evidence type="ECO:0000256" key="3">
    <source>
        <dbReference type="ARBA" id="ARBA00022989"/>
    </source>
</evidence>
<feature type="transmembrane region" description="Helical" evidence="5">
    <location>
        <begin position="185"/>
        <end position="202"/>
    </location>
</feature>
<sequence>MQKFWLKQGRQIGLVIALGLGGLLLLDLLSALLAESFWFATIGYFRLFGKRLLTQGFIGIAVFASSLGLLGLQLDIAQRQVWPSPEFEIERPQRSGSMRLWRLLPLVLLLSAILAASLIYYGQIAATHWHPNLSLRSTTLPVPLKFDQRALWNLLQAGLSQPWQLLLVAGMTLLLLIYPRLTLRVVALLVSLMFMLVLSERWDLLLLALNSIPFNATEPLFETDVGFYIFTLPLLELLEFWLLGLAALCFLAVSLTYLLSADSLSQGYFPGFSARQLRHLCWLAGWLVLMMGCGYWLDRYKLLYDASGATYGAAYTGVAVQLPVYRLLSLAALPIAGWLFNHAIRLREARTALPRLPRLSDLPDSSRPVSPPISRPASPSVLAELEQRIPSYRRYREAILRPNLPPKAAAPSLKPSLLTPLRWGLGAYLLVSLLLAGLLPLIVQQLIVLPNELQLEQPFIQRTIALTRQGFNLDKVEVETFNPSDNLTRASLQANDLTIENIRLWDKRPLLETNRQLQRIRLYYEFPDADIDRYSLPNEAGQTIQQQVLIAARELDYSAVPAAAQTWVNQHLVYTHGYGFTVSPVNRVAEGGLPDYLIRGIETTEDPRIRGALPTGKPRIYFGELTDTYVMTQTRLEELDYPSGSDNVYNRYDGWDGVSIGNLAQRLLYAKHLKDWQMLFTDDFTPQSKLLFRRNINERIKTIAPFLRYDSDPYLVVADTGNKQWQHQSPQAGQAGQASQADDSYLYWMIDAYTTSDRYPYSDPLDNDFNYIRNSVKVLVDAYHGSVTFYIADPQDPVIQAWSRIFPNIFRPLSDMPLALRQHVRYPQDYLRVQANQLMTYHMTDPIVFYNREDQWRAPNEIYNSEQQVVDPYYLIMKLPIASSEEFVLLQPFTPAQRNNLIAWTAARSDGNQYGKILLYIFPKQELVFGPEQIEARINQDPVISERISLWNRRGSRAAQGNLIVIPIEQSLLYIEPLYLIAEQNQIPTLVRVIAVYGSRIVMAETLEGALNAIFLEADDTEAPILRTTEPPEPEL</sequence>
<keyword evidence="2 5" id="KW-0812">Transmembrane</keyword>
<gene>
    <name evidence="6" type="ORF">KME07_14475</name>
</gene>
<evidence type="ECO:0000256" key="2">
    <source>
        <dbReference type="ARBA" id="ARBA00022692"/>
    </source>
</evidence>
<dbReference type="GO" id="GO:0005886">
    <property type="term" value="C:plasma membrane"/>
    <property type="evidence" value="ECO:0007669"/>
    <property type="project" value="UniProtKB-SubCell"/>
</dbReference>
<comment type="caution">
    <text evidence="6">The sequence shown here is derived from an EMBL/GenBank/DDBJ whole genome shotgun (WGS) entry which is preliminary data.</text>
</comment>
<dbReference type="PANTHER" id="PTHR39344">
    <property type="entry name" value="UPF0182 PROTEIN SLL1060"/>
    <property type="match status" value="1"/>
</dbReference>
<evidence type="ECO:0000256" key="4">
    <source>
        <dbReference type="ARBA" id="ARBA00023136"/>
    </source>
</evidence>
<feature type="transmembrane region" description="Helical" evidence="5">
    <location>
        <begin position="100"/>
        <end position="121"/>
    </location>
</feature>
<reference evidence="6" key="2">
    <citation type="journal article" date="2022" name="Microbiol. Resour. Announc.">
        <title>Metagenome Sequencing to Explore Phylogenomics of Terrestrial Cyanobacteria.</title>
        <authorList>
            <person name="Ward R.D."/>
            <person name="Stajich J.E."/>
            <person name="Johansen J.R."/>
            <person name="Huntemann M."/>
            <person name="Clum A."/>
            <person name="Foster B."/>
            <person name="Foster B."/>
            <person name="Roux S."/>
            <person name="Palaniappan K."/>
            <person name="Varghese N."/>
            <person name="Mukherjee S."/>
            <person name="Reddy T.B.K."/>
            <person name="Daum C."/>
            <person name="Copeland A."/>
            <person name="Chen I.A."/>
            <person name="Ivanova N.N."/>
            <person name="Kyrpides N.C."/>
            <person name="Shapiro N."/>
            <person name="Eloe-Fadrosh E.A."/>
            <person name="Pietrasiak N."/>
        </authorList>
    </citation>
    <scope>NUCLEOTIDE SEQUENCE</scope>
    <source>
        <strain evidence="6">GSE-TBD4-15B</strain>
    </source>
</reference>
<evidence type="ECO:0000256" key="5">
    <source>
        <dbReference type="HAMAP-Rule" id="MF_01600"/>
    </source>
</evidence>
<feature type="transmembrane region" description="Helical" evidence="5">
    <location>
        <begin position="280"/>
        <end position="297"/>
    </location>
</feature>
<comment type="subcellular location">
    <subcellularLocation>
        <location evidence="5">Cell membrane</location>
        <topology evidence="5">Multi-pass membrane protein</topology>
    </subcellularLocation>
</comment>
<dbReference type="NCBIfam" id="NF002707">
    <property type="entry name" value="PRK02509.1"/>
    <property type="match status" value="1"/>
</dbReference>
<dbReference type="PANTHER" id="PTHR39344:SF1">
    <property type="entry name" value="UPF0182 PROTEIN SLL1060"/>
    <property type="match status" value="1"/>
</dbReference>
<evidence type="ECO:0000256" key="1">
    <source>
        <dbReference type="ARBA" id="ARBA00022475"/>
    </source>
</evidence>